<name>A0ACB7PPY4_9PEZI</name>
<sequence>MTKAMTGNLRVDERDRELPWRVHSQVTLVGLPPHIRRRIYLHAGVARFDGHPYTYFLGGPSKPLTSDISTYDPPPTRNFAGLLRSCRALYMETAALLYSANRFVIFYSPQESFERLRALSPTALASLTSLKIILNQSCHEPIDPPRFPPYCWCDGHAIESWAANHHCTNFHGGQHRRPLLDPTLGAASAALASAKRDIQAMMRDWRDAAAFASPHISVRRLELFFICDIDPVDPYALETARLALAPFALFPRLKNGHVRLSKEPDYLFQQMAQSAVLQACGRACPARRGSATLSARSKLTTLPPELRIRILEYTDLVTPWKEVSWSRQNYGYQVIHALCFAHSPRKDCEPHVHHGCQLITCDPSLGPDRGLAPHTGCCFCRVRHSAFSFSCNCWAPPTYLFLICRTLYRDAQFVFFSRNHFIVHDLHAREPWFLPYEPYDGDAANTSTASCYPFPRLAASEFLRDIVPSHSLAYLRFIELVFPPYEPHGWPRKEHSAGLDWAATVEWLRGRINAPALTLRVVMADFCTGPPIGRLVMTKALADEISRGYKCITDPLKPLVRETDGLAGFYIQAAHPARWTEDVRRRADHDDRFLDLLLLNYTEAVARDVWGPDRRAMRDNTAPSESTWQRWRGVDLDAA</sequence>
<dbReference type="EMBL" id="JAGIZQ010000001">
    <property type="protein sequence ID" value="KAH6651274.1"/>
    <property type="molecule type" value="Genomic_DNA"/>
</dbReference>
<reference evidence="1 2" key="1">
    <citation type="journal article" date="2021" name="Nat. Commun.">
        <title>Genetic determinants of endophytism in the Arabidopsis root mycobiome.</title>
        <authorList>
            <person name="Mesny F."/>
            <person name="Miyauchi S."/>
            <person name="Thiergart T."/>
            <person name="Pickel B."/>
            <person name="Atanasova L."/>
            <person name="Karlsson M."/>
            <person name="Huettel B."/>
            <person name="Barry K.W."/>
            <person name="Haridas S."/>
            <person name="Chen C."/>
            <person name="Bauer D."/>
            <person name="Andreopoulos W."/>
            <person name="Pangilinan J."/>
            <person name="LaButti K."/>
            <person name="Riley R."/>
            <person name="Lipzen A."/>
            <person name="Clum A."/>
            <person name="Drula E."/>
            <person name="Henrissat B."/>
            <person name="Kohler A."/>
            <person name="Grigoriev I.V."/>
            <person name="Martin F.M."/>
            <person name="Hacquard S."/>
        </authorList>
    </citation>
    <scope>NUCLEOTIDE SEQUENCE [LARGE SCALE GENOMIC DNA]</scope>
    <source>
        <strain evidence="1 2">MPI-SDFR-AT-0079</strain>
    </source>
</reference>
<dbReference type="Proteomes" id="UP000724584">
    <property type="component" value="Unassembled WGS sequence"/>
</dbReference>
<evidence type="ECO:0000313" key="2">
    <source>
        <dbReference type="Proteomes" id="UP000724584"/>
    </source>
</evidence>
<protein>
    <submittedName>
        <fullName evidence="1">Uncharacterized protein</fullName>
    </submittedName>
</protein>
<comment type="caution">
    <text evidence="1">The sequence shown here is derived from an EMBL/GenBank/DDBJ whole genome shotgun (WGS) entry which is preliminary data.</text>
</comment>
<organism evidence="1 2">
    <name type="scientific">Chaetomium tenue</name>
    <dbReference type="NCBI Taxonomy" id="1854479"/>
    <lineage>
        <taxon>Eukaryota</taxon>
        <taxon>Fungi</taxon>
        <taxon>Dikarya</taxon>
        <taxon>Ascomycota</taxon>
        <taxon>Pezizomycotina</taxon>
        <taxon>Sordariomycetes</taxon>
        <taxon>Sordariomycetidae</taxon>
        <taxon>Sordariales</taxon>
        <taxon>Chaetomiaceae</taxon>
        <taxon>Chaetomium</taxon>
    </lineage>
</organism>
<accession>A0ACB7PPY4</accession>
<keyword evidence="2" id="KW-1185">Reference proteome</keyword>
<gene>
    <name evidence="1" type="ORF">F5144DRAFT_558960</name>
</gene>
<evidence type="ECO:0000313" key="1">
    <source>
        <dbReference type="EMBL" id="KAH6651274.1"/>
    </source>
</evidence>
<proteinExistence type="predicted"/>